<feature type="domain" description="EF-hand" evidence="2">
    <location>
        <begin position="54"/>
        <end position="89"/>
    </location>
</feature>
<gene>
    <name evidence="3" type="ORF">WQQ_05890</name>
</gene>
<proteinExistence type="predicted"/>
<dbReference type="EMBL" id="AKGD01000001">
    <property type="protein sequence ID" value="EIT70452.1"/>
    <property type="molecule type" value="Genomic_DNA"/>
</dbReference>
<dbReference type="InterPro" id="IPR002048">
    <property type="entry name" value="EF_hand_dom"/>
</dbReference>
<evidence type="ECO:0000256" key="1">
    <source>
        <dbReference type="SAM" id="SignalP"/>
    </source>
</evidence>
<keyword evidence="4" id="KW-1185">Reference proteome</keyword>
<dbReference type="InterPro" id="IPR018247">
    <property type="entry name" value="EF_Hand_1_Ca_BS"/>
</dbReference>
<dbReference type="InterPro" id="IPR011992">
    <property type="entry name" value="EF-hand-dom_pair"/>
</dbReference>
<dbReference type="PROSITE" id="PS00018">
    <property type="entry name" value="EF_HAND_1"/>
    <property type="match status" value="1"/>
</dbReference>
<dbReference type="AlphaFoldDB" id="I7ZFJ9"/>
<evidence type="ECO:0000313" key="4">
    <source>
        <dbReference type="Proteomes" id="UP000003704"/>
    </source>
</evidence>
<feature type="chain" id="PRO_5003712582" description="EF-hand domain-containing protein" evidence="1">
    <location>
        <begin position="22"/>
        <end position="94"/>
    </location>
</feature>
<protein>
    <recommendedName>
        <fullName evidence="2">EF-hand domain-containing protein</fullName>
    </recommendedName>
</protein>
<dbReference type="Gene3D" id="1.10.238.10">
    <property type="entry name" value="EF-hand"/>
    <property type="match status" value="1"/>
</dbReference>
<comment type="caution">
    <text evidence="3">The sequence shown here is derived from an EMBL/GenBank/DDBJ whole genome shotgun (WGS) entry which is preliminary data.</text>
</comment>
<dbReference type="SUPFAM" id="SSF47473">
    <property type="entry name" value="EF-hand"/>
    <property type="match status" value="1"/>
</dbReference>
<feature type="signal peptide" evidence="1">
    <location>
        <begin position="1"/>
        <end position="21"/>
    </location>
</feature>
<organism evidence="3 4">
    <name type="scientific">Hydrocarboniphaga effusa AP103</name>
    <dbReference type="NCBI Taxonomy" id="1172194"/>
    <lineage>
        <taxon>Bacteria</taxon>
        <taxon>Pseudomonadati</taxon>
        <taxon>Pseudomonadota</taxon>
        <taxon>Gammaproteobacteria</taxon>
        <taxon>Nevskiales</taxon>
        <taxon>Nevskiaceae</taxon>
        <taxon>Hydrocarboniphaga</taxon>
    </lineage>
</organism>
<evidence type="ECO:0000259" key="2">
    <source>
        <dbReference type="PROSITE" id="PS50222"/>
    </source>
</evidence>
<keyword evidence="1" id="KW-0732">Signal</keyword>
<reference evidence="3 4" key="1">
    <citation type="journal article" date="2012" name="J. Bacteriol.">
        <title>Genome Sequence of n-Alkane-Degrading Hydrocarboniphaga effusa Strain AP103T (ATCC BAA-332T).</title>
        <authorList>
            <person name="Chang H.K."/>
            <person name="Zylstra G.J."/>
            <person name="Chae J.C."/>
        </authorList>
    </citation>
    <scope>NUCLEOTIDE SEQUENCE [LARGE SCALE GENOMIC DNA]</scope>
    <source>
        <strain evidence="3 4">AP103</strain>
    </source>
</reference>
<dbReference type="PROSITE" id="PS50222">
    <property type="entry name" value="EF_HAND_2"/>
    <property type="match status" value="1"/>
</dbReference>
<accession>I7ZFJ9</accession>
<dbReference type="OrthoDB" id="5894242at2"/>
<dbReference type="Proteomes" id="UP000003704">
    <property type="component" value="Unassembled WGS sequence"/>
</dbReference>
<dbReference type="Pfam" id="PF13202">
    <property type="entry name" value="EF-hand_5"/>
    <property type="match status" value="2"/>
</dbReference>
<dbReference type="PATRIC" id="fig|1172194.4.peg.562"/>
<dbReference type="PROSITE" id="PS51257">
    <property type="entry name" value="PROKAR_LIPOPROTEIN"/>
    <property type="match status" value="1"/>
</dbReference>
<sequence>MKITAALLAAGLAGASFGACSQDPMKMPNDPTTAPSPEMLKLDKDGDGVVSRKEADAKLAKNWDQWDANKDGVIDAVEFAAKGMPSQPQGGLQH</sequence>
<dbReference type="RefSeq" id="WP_007183545.1">
    <property type="nucleotide sequence ID" value="NZ_AKGD01000001.1"/>
</dbReference>
<name>I7ZFJ9_9GAMM</name>
<evidence type="ECO:0000313" key="3">
    <source>
        <dbReference type="EMBL" id="EIT70452.1"/>
    </source>
</evidence>
<dbReference type="GO" id="GO:0005509">
    <property type="term" value="F:calcium ion binding"/>
    <property type="evidence" value="ECO:0007669"/>
    <property type="project" value="InterPro"/>
</dbReference>